<accession>A0ABV4HTN1</accession>
<sequence>MAVAARQFWKAMEDHEMQRRTTITTLGTLFLLWGCGGSPGADPDASAQAGGQDMETSKAMEIPRNPAGGESVDTVEPTEDDSEVIAQIETLFSSSEEYKAAFIALQTAVAAGDEAAVSELVDFPLSISVDGRRVIMNPEQFVNEYDRIITPAIASTITTQKFSDVLVNTQGVMFGDGEVWLSGRCEDEACETPLVSISRIQEAPKGDVEFPLTVDIELSDAAAKRMNKDAETLMVYVSYFGFATPAAKDMADDLGLVDLGSASPELAPRSRQAVFDGSQFKRDRLQRISGGPRVNINVLSGRHSSEDNILDCDFYEDSLATATRSPIPLGCKLLRGE</sequence>
<reference evidence="2 3" key="1">
    <citation type="submission" date="2024-07" db="EMBL/GenBank/DDBJ databases">
        <title>Luteimonas salilacus sp. nov., isolated from the shore soil of Salt Lake in Tibet of China.</title>
        <authorList>
            <person name="Zhang X."/>
            <person name="Li A."/>
        </authorList>
    </citation>
    <scope>NUCLEOTIDE SEQUENCE [LARGE SCALE GENOMIC DNA]</scope>
    <source>
        <strain evidence="2 3">B3-2-R+30</strain>
    </source>
</reference>
<protein>
    <submittedName>
        <fullName evidence="2">Uncharacterized protein</fullName>
    </submittedName>
</protein>
<gene>
    <name evidence="2" type="ORF">AB6713_16065</name>
</gene>
<name>A0ABV4HTN1_9GAMM</name>
<proteinExistence type="predicted"/>
<evidence type="ECO:0000313" key="2">
    <source>
        <dbReference type="EMBL" id="MEZ0476116.1"/>
    </source>
</evidence>
<dbReference type="Proteomes" id="UP001566331">
    <property type="component" value="Unassembled WGS sequence"/>
</dbReference>
<organism evidence="2 3">
    <name type="scientific">Luteimonas salinilitoris</name>
    <dbReference type="NCBI Taxonomy" id="3237697"/>
    <lineage>
        <taxon>Bacteria</taxon>
        <taxon>Pseudomonadati</taxon>
        <taxon>Pseudomonadota</taxon>
        <taxon>Gammaproteobacteria</taxon>
        <taxon>Lysobacterales</taxon>
        <taxon>Lysobacteraceae</taxon>
        <taxon>Luteimonas</taxon>
    </lineage>
</organism>
<dbReference type="EMBL" id="JBFWIC010000027">
    <property type="protein sequence ID" value="MEZ0476116.1"/>
    <property type="molecule type" value="Genomic_DNA"/>
</dbReference>
<evidence type="ECO:0000256" key="1">
    <source>
        <dbReference type="SAM" id="MobiDB-lite"/>
    </source>
</evidence>
<evidence type="ECO:0000313" key="3">
    <source>
        <dbReference type="Proteomes" id="UP001566331"/>
    </source>
</evidence>
<comment type="caution">
    <text evidence="2">The sequence shown here is derived from an EMBL/GenBank/DDBJ whole genome shotgun (WGS) entry which is preliminary data.</text>
</comment>
<feature type="region of interest" description="Disordered" evidence="1">
    <location>
        <begin position="61"/>
        <end position="80"/>
    </location>
</feature>
<keyword evidence="3" id="KW-1185">Reference proteome</keyword>